<dbReference type="SUPFAM" id="SSF109604">
    <property type="entry name" value="HD-domain/PDEase-like"/>
    <property type="match status" value="1"/>
</dbReference>
<dbReference type="InterPro" id="IPR013976">
    <property type="entry name" value="HDOD"/>
</dbReference>
<evidence type="ECO:0000313" key="3">
    <source>
        <dbReference type="Proteomes" id="UP000029843"/>
    </source>
</evidence>
<dbReference type="RefSeq" id="WP_033094809.1">
    <property type="nucleotide sequence ID" value="NZ_JQED01000042.1"/>
</dbReference>
<sequence length="282" mass="31586">MLIVDQSVLDDIGRGFSVPAQPKLLLELLTLMAEASPDINAISRAISKDIAVSATILKTINSPLYGLGRTITDIKMSVNYIGIFGVVRLVTGSLLKKSFDPKNCSINLEDFWQKTSDIANMAMLLGQRYKPDIANDRFFSLGLFHACGVPVMAMKYSDYQQVLDNALTTPELALTEVEEKHYGVNHATIGYYVASSWRLPKDVCQIILQHRDRHFINKLNGSHEQDLFAVLKLSEQIVSIKHSDCSSADWSYVQENVCKILAIDEETLQNLVLEFTKSKKEE</sequence>
<feature type="domain" description="HDOD" evidence="1">
    <location>
        <begin position="18"/>
        <end position="213"/>
    </location>
</feature>
<reference evidence="2 3" key="1">
    <citation type="submission" date="2014-08" db="EMBL/GenBank/DDBJ databases">
        <title>Genomic and Phenotypic Diversity of Colwellia psychrerythraea strains from Disparate Marine Basins.</title>
        <authorList>
            <person name="Techtmann S.M."/>
            <person name="Stelling S.C."/>
            <person name="Utturkar S.M."/>
            <person name="Alshibli N."/>
            <person name="Harris A."/>
            <person name="Brown S.D."/>
            <person name="Hazen T.C."/>
        </authorList>
    </citation>
    <scope>NUCLEOTIDE SEQUENCE [LARGE SCALE GENOMIC DNA]</scope>
    <source>
        <strain evidence="2 3">ND2E</strain>
    </source>
</reference>
<dbReference type="PATRIC" id="fig|28229.4.peg.3164"/>
<dbReference type="Pfam" id="PF08668">
    <property type="entry name" value="HDOD"/>
    <property type="match status" value="1"/>
</dbReference>
<organism evidence="2 3">
    <name type="scientific">Colwellia psychrerythraea</name>
    <name type="common">Vibrio psychroerythus</name>
    <dbReference type="NCBI Taxonomy" id="28229"/>
    <lineage>
        <taxon>Bacteria</taxon>
        <taxon>Pseudomonadati</taxon>
        <taxon>Pseudomonadota</taxon>
        <taxon>Gammaproteobacteria</taxon>
        <taxon>Alteromonadales</taxon>
        <taxon>Colwelliaceae</taxon>
        <taxon>Colwellia</taxon>
    </lineage>
</organism>
<name>A0A099KF50_COLPS</name>
<dbReference type="Proteomes" id="UP000029843">
    <property type="component" value="Unassembled WGS sequence"/>
</dbReference>
<dbReference type="InterPro" id="IPR052340">
    <property type="entry name" value="RNase_Y/CdgJ"/>
</dbReference>
<dbReference type="Gene3D" id="1.10.3210.10">
    <property type="entry name" value="Hypothetical protein af1432"/>
    <property type="match status" value="1"/>
</dbReference>
<dbReference type="EMBL" id="JQED01000042">
    <property type="protein sequence ID" value="KGJ88930.1"/>
    <property type="molecule type" value="Genomic_DNA"/>
</dbReference>
<evidence type="ECO:0000313" key="2">
    <source>
        <dbReference type="EMBL" id="KGJ88930.1"/>
    </source>
</evidence>
<dbReference type="PANTHER" id="PTHR33525:SF6">
    <property type="entry name" value="HDOD DOMAIN-CONTAINING PROTEIN"/>
    <property type="match status" value="1"/>
</dbReference>
<dbReference type="AlphaFoldDB" id="A0A099KF50"/>
<protein>
    <submittedName>
        <fullName evidence="2">Putative signal transduction protein</fullName>
    </submittedName>
</protein>
<dbReference type="PROSITE" id="PS51833">
    <property type="entry name" value="HDOD"/>
    <property type="match status" value="1"/>
</dbReference>
<evidence type="ECO:0000259" key="1">
    <source>
        <dbReference type="PROSITE" id="PS51833"/>
    </source>
</evidence>
<proteinExistence type="predicted"/>
<dbReference type="OrthoDB" id="9784953at2"/>
<accession>A0A099KF50</accession>
<gene>
    <name evidence="2" type="ORF">ND2E_0223</name>
</gene>
<comment type="caution">
    <text evidence="2">The sequence shown here is derived from an EMBL/GenBank/DDBJ whole genome shotgun (WGS) entry which is preliminary data.</text>
</comment>
<dbReference type="PANTHER" id="PTHR33525">
    <property type="match status" value="1"/>
</dbReference>